<dbReference type="InterPro" id="IPR018298">
    <property type="entry name" value="Adrenodoxin_Fe-S_BS"/>
</dbReference>
<dbReference type="Gene3D" id="3.10.20.30">
    <property type="match status" value="1"/>
</dbReference>
<evidence type="ECO:0000256" key="2">
    <source>
        <dbReference type="ARBA" id="ARBA00022714"/>
    </source>
</evidence>
<evidence type="ECO:0000313" key="8">
    <source>
        <dbReference type="EMBL" id="TDR94790.1"/>
    </source>
</evidence>
<evidence type="ECO:0000259" key="7">
    <source>
        <dbReference type="PROSITE" id="PS51085"/>
    </source>
</evidence>
<organism evidence="8 9">
    <name type="scientific">Enterovirga rhinocerotis</name>
    <dbReference type="NCBI Taxonomy" id="1339210"/>
    <lineage>
        <taxon>Bacteria</taxon>
        <taxon>Pseudomonadati</taxon>
        <taxon>Pseudomonadota</taxon>
        <taxon>Alphaproteobacteria</taxon>
        <taxon>Hyphomicrobiales</taxon>
        <taxon>Methylobacteriaceae</taxon>
        <taxon>Enterovirga</taxon>
    </lineage>
</organism>
<evidence type="ECO:0000313" key="9">
    <source>
        <dbReference type="Proteomes" id="UP000295122"/>
    </source>
</evidence>
<dbReference type="GO" id="GO:0005829">
    <property type="term" value="C:cytosol"/>
    <property type="evidence" value="ECO:0007669"/>
    <property type="project" value="TreeGrafter"/>
</dbReference>
<evidence type="ECO:0000256" key="4">
    <source>
        <dbReference type="ARBA" id="ARBA00023004"/>
    </source>
</evidence>
<comment type="caution">
    <text evidence="8">The sequence shown here is derived from an EMBL/GenBank/DDBJ whole genome shotgun (WGS) entry which is preliminary data.</text>
</comment>
<dbReference type="EMBL" id="SNZR01000011">
    <property type="protein sequence ID" value="TDR94790.1"/>
    <property type="molecule type" value="Genomic_DNA"/>
</dbReference>
<keyword evidence="9" id="KW-1185">Reference proteome</keyword>
<comment type="cofactor">
    <cofactor evidence="6">
        <name>[2Fe-2S] cluster</name>
        <dbReference type="ChEBI" id="CHEBI:190135"/>
    </cofactor>
</comment>
<evidence type="ECO:0000256" key="1">
    <source>
        <dbReference type="ARBA" id="ARBA00010914"/>
    </source>
</evidence>
<comment type="similarity">
    <text evidence="1">Belongs to the adrenodoxin/putidaredoxin family.</text>
</comment>
<dbReference type="GO" id="GO:0009055">
    <property type="term" value="F:electron transfer activity"/>
    <property type="evidence" value="ECO:0007669"/>
    <property type="project" value="TreeGrafter"/>
</dbReference>
<accession>A0A4R7C851</accession>
<keyword evidence="2" id="KW-0001">2Fe-2S</keyword>
<dbReference type="Proteomes" id="UP000295122">
    <property type="component" value="Unassembled WGS sequence"/>
</dbReference>
<dbReference type="GO" id="GO:0046872">
    <property type="term" value="F:metal ion binding"/>
    <property type="evidence" value="ECO:0007669"/>
    <property type="project" value="UniProtKB-KW"/>
</dbReference>
<dbReference type="PROSITE" id="PS51085">
    <property type="entry name" value="2FE2S_FER_2"/>
    <property type="match status" value="1"/>
</dbReference>
<dbReference type="PROSITE" id="PS00814">
    <property type="entry name" value="ADX"/>
    <property type="match status" value="1"/>
</dbReference>
<proteinExistence type="inferred from homology"/>
<keyword evidence="5" id="KW-0411">Iron-sulfur</keyword>
<dbReference type="PRINTS" id="PR00355">
    <property type="entry name" value="ADRENODOXIN"/>
</dbReference>
<dbReference type="GO" id="GO:0051537">
    <property type="term" value="F:2 iron, 2 sulfur cluster binding"/>
    <property type="evidence" value="ECO:0007669"/>
    <property type="project" value="UniProtKB-KW"/>
</dbReference>
<gene>
    <name evidence="8" type="ORF">EV668_2079</name>
</gene>
<reference evidence="8 9" key="1">
    <citation type="submission" date="2019-03" db="EMBL/GenBank/DDBJ databases">
        <title>Genomic Encyclopedia of Type Strains, Phase IV (KMG-IV): sequencing the most valuable type-strain genomes for metagenomic binning, comparative biology and taxonomic classification.</title>
        <authorList>
            <person name="Goeker M."/>
        </authorList>
    </citation>
    <scope>NUCLEOTIDE SEQUENCE [LARGE SCALE GENOMIC DNA]</scope>
    <source>
        <strain evidence="8 9">DSM 25903</strain>
    </source>
</reference>
<dbReference type="Pfam" id="PF00111">
    <property type="entry name" value="Fer2"/>
    <property type="match status" value="1"/>
</dbReference>
<dbReference type="InterPro" id="IPR012675">
    <property type="entry name" value="Beta-grasp_dom_sf"/>
</dbReference>
<evidence type="ECO:0000256" key="6">
    <source>
        <dbReference type="ARBA" id="ARBA00034078"/>
    </source>
</evidence>
<dbReference type="GO" id="GO:0140647">
    <property type="term" value="P:P450-containing electron transport chain"/>
    <property type="evidence" value="ECO:0007669"/>
    <property type="project" value="InterPro"/>
</dbReference>
<protein>
    <submittedName>
        <fullName evidence="8">2Fe-2S ferredoxin</fullName>
    </submittedName>
</protein>
<keyword evidence="4" id="KW-0408">Iron</keyword>
<dbReference type="PANTHER" id="PTHR23426:SF65">
    <property type="entry name" value="FERREDOXIN-2, MITOCHONDRIAL"/>
    <property type="match status" value="1"/>
</dbReference>
<keyword evidence="3" id="KW-0479">Metal-binding</keyword>
<dbReference type="OrthoDB" id="9799640at2"/>
<dbReference type="AlphaFoldDB" id="A0A4R7C851"/>
<dbReference type="SUPFAM" id="SSF54292">
    <property type="entry name" value="2Fe-2S ferredoxin-like"/>
    <property type="match status" value="1"/>
</dbReference>
<dbReference type="InterPro" id="IPR001041">
    <property type="entry name" value="2Fe-2S_ferredoxin-type"/>
</dbReference>
<dbReference type="CDD" id="cd00207">
    <property type="entry name" value="fer2"/>
    <property type="match status" value="1"/>
</dbReference>
<dbReference type="PANTHER" id="PTHR23426">
    <property type="entry name" value="FERREDOXIN/ADRENODOXIN"/>
    <property type="match status" value="1"/>
</dbReference>
<sequence>MPKITFIDVAGASRDVDAPAGWTVMEAAVKNDIPGIEAECGGACACATCHVYVDDAWLDKVGQAEDMETDMLDFASDLRPSSRLSCQIKITSELDGLVVHTPERQG</sequence>
<name>A0A4R7C851_9HYPH</name>
<evidence type="ECO:0000256" key="3">
    <source>
        <dbReference type="ARBA" id="ARBA00022723"/>
    </source>
</evidence>
<evidence type="ECO:0000256" key="5">
    <source>
        <dbReference type="ARBA" id="ARBA00023014"/>
    </source>
</evidence>
<dbReference type="RefSeq" id="WP_133769648.1">
    <property type="nucleotide sequence ID" value="NZ_SNZR01000011.1"/>
</dbReference>
<dbReference type="InterPro" id="IPR036010">
    <property type="entry name" value="2Fe-2S_ferredoxin-like_sf"/>
</dbReference>
<dbReference type="InterPro" id="IPR001055">
    <property type="entry name" value="Adrenodoxin-like"/>
</dbReference>
<feature type="domain" description="2Fe-2S ferredoxin-type" evidence="7">
    <location>
        <begin position="2"/>
        <end position="105"/>
    </location>
</feature>